<name>A0A653E437_9PSED</name>
<evidence type="ECO:0000313" key="1">
    <source>
        <dbReference type="EMBL" id="VEV97484.1"/>
    </source>
</evidence>
<sequence>MSLGTSTWTQAINSLCSGAEFACWAALKMNRDRYIQAAADSLLSYSQKAIQGAFKAKHDHLLPTVREQGQAVKMIVLNSGIRLIR</sequence>
<proteinExistence type="predicted"/>
<accession>A0A653E437</accession>
<reference evidence="1" key="1">
    <citation type="submission" date="2019-02" db="EMBL/GenBank/DDBJ databases">
        <authorList>
            <consortium name="Genoscope - CEA"/>
            <person name="William W."/>
        </authorList>
    </citation>
    <scope>NUCLEOTIDE SEQUENCE [LARGE SCALE GENOMIC DNA]</scope>
    <source>
        <strain evidence="1">YSy11</strain>
    </source>
</reference>
<protein>
    <submittedName>
        <fullName evidence="1">Uncharacterized protein</fullName>
    </submittedName>
</protein>
<dbReference type="AlphaFoldDB" id="A0A653E437"/>
<gene>
    <name evidence="1" type="ORF">PMYSY11_2439</name>
</gene>
<dbReference type="EMBL" id="LR215729">
    <property type="protein sequence ID" value="VEV97484.1"/>
    <property type="molecule type" value="Genomic_DNA"/>
</dbReference>
<organism evidence="1">
    <name type="scientific">Pseudomonas marincola</name>
    <dbReference type="NCBI Taxonomy" id="437900"/>
    <lineage>
        <taxon>Bacteria</taxon>
        <taxon>Pseudomonadati</taxon>
        <taxon>Pseudomonadota</taxon>
        <taxon>Gammaproteobacteria</taxon>
        <taxon>Pseudomonadales</taxon>
        <taxon>Pseudomonadaceae</taxon>
        <taxon>Pseudomonas</taxon>
    </lineage>
</organism>